<keyword evidence="16" id="KW-0732">Signal</keyword>
<accession>A0ABS0ZBC7</accession>
<keyword evidence="11" id="KW-0067">ATP-binding</keyword>
<name>A0ABS0ZBC7_9GAMM</name>
<evidence type="ECO:0000256" key="13">
    <source>
        <dbReference type="ARBA" id="ARBA00033470"/>
    </source>
</evidence>
<evidence type="ECO:0000313" key="18">
    <source>
        <dbReference type="EMBL" id="MBJ7550963.1"/>
    </source>
</evidence>
<evidence type="ECO:0000256" key="14">
    <source>
        <dbReference type="ARBA" id="ARBA00047700"/>
    </source>
</evidence>
<comment type="catalytic activity">
    <reaction evidence="14">
        <text>pyruvate + ATP + H2O = phosphoenolpyruvate + AMP + phosphate + 2 H(+)</text>
        <dbReference type="Rhea" id="RHEA:11364"/>
        <dbReference type="ChEBI" id="CHEBI:15361"/>
        <dbReference type="ChEBI" id="CHEBI:15377"/>
        <dbReference type="ChEBI" id="CHEBI:15378"/>
        <dbReference type="ChEBI" id="CHEBI:30616"/>
        <dbReference type="ChEBI" id="CHEBI:43474"/>
        <dbReference type="ChEBI" id="CHEBI:58702"/>
        <dbReference type="ChEBI" id="CHEBI:456215"/>
        <dbReference type="EC" id="2.7.9.2"/>
    </reaction>
</comment>
<evidence type="ECO:0000256" key="2">
    <source>
        <dbReference type="ARBA" id="ARBA00002988"/>
    </source>
</evidence>
<keyword evidence="12" id="KW-0460">Magnesium</keyword>
<keyword evidence="7" id="KW-0808">Transferase</keyword>
<dbReference type="PANTHER" id="PTHR43030:SF1">
    <property type="entry name" value="PHOSPHOENOLPYRUVATE SYNTHASE"/>
    <property type="match status" value="1"/>
</dbReference>
<sequence length="700" mass="77629">MKSLLTCVAVTSLFVFQPSAFAAPSSEKLLPEQLPIELGAGYIPDRETFLTLAHIGAERGSKASKDVELMKFVVEIRPEQPILVYWMNTNNYQKHPNFMNAVGIDFSFGGASGRSGGKGGEKEGRTKGSTDKRGGKNTNVRDKQVESTGSIERGERGSEIAVSRNVGKKISVIDHYDPSRTSTVLRADMSYLADVEAPDGSLGVYTFNLDPNVPIELLSKVYQAILLSFPAADGKLAYRVSKETFNNQRSQYLDAGVHVYSDVEMYTSLNEAVSFGKLVFLSEQEQPNPNDIVIAKTLPNTMPRVAGVITSIRQTPLSHVNLRAVQDNIPNSYIANVLTSEAILALVGQYVRYEVTSEGYSLRAASLDEVTDYFTSRLPKKGVELQPDLSQTEILSLDSLSFHDAKSIGVKAANLAELRRVGLPEGTIPDGFAVPFYFYDAFMRFNGFYADVDALMADDELKKDPKRLQKALKAFQKRIKRATFPEELMNKLAEVQARFPAGQSMRTRSSTNNEDLEGFSGAGLYDSYTHHLHEGHLSKSIKQVYASLWNFRAFEAREFNGVNHKQVAMGVLIHPNFKGELANGVAVSEDVLYSSPNTLYINAQVGEDLVTNPEALSTPEELLVARDTGKGFRLLNASSTNKVILETSEIAELRDDLKRIEAHFKPLYQIKDDQPFALEVEFKITADEDLVIKQVRPWVF</sequence>
<dbReference type="SUPFAM" id="SSF56059">
    <property type="entry name" value="Glutathione synthetase ATP-binding domain-like"/>
    <property type="match status" value="1"/>
</dbReference>
<dbReference type="EMBL" id="JAEMUH010000008">
    <property type="protein sequence ID" value="MBJ7550963.1"/>
    <property type="molecule type" value="Genomic_DNA"/>
</dbReference>
<feature type="chain" id="PRO_5045992946" description="Phosphoenolpyruvate synthase" evidence="16">
    <location>
        <begin position="23"/>
        <end position="700"/>
    </location>
</feature>
<comment type="cofactor">
    <cofactor evidence="1">
        <name>Mg(2+)</name>
        <dbReference type="ChEBI" id="CHEBI:18420"/>
    </cofactor>
</comment>
<evidence type="ECO:0000256" key="12">
    <source>
        <dbReference type="ARBA" id="ARBA00022842"/>
    </source>
</evidence>
<evidence type="ECO:0000256" key="4">
    <source>
        <dbReference type="ARBA" id="ARBA00007837"/>
    </source>
</evidence>
<protein>
    <recommendedName>
        <fullName evidence="6">Phosphoenolpyruvate synthase</fullName>
        <ecNumber evidence="5">2.7.9.2</ecNumber>
    </recommendedName>
    <alternativeName>
        <fullName evidence="13">Pyruvate, water dikinase</fullName>
    </alternativeName>
</protein>
<dbReference type="EC" id="2.7.9.2" evidence="5"/>
<feature type="compositionally biased region" description="Basic and acidic residues" evidence="15">
    <location>
        <begin position="119"/>
        <end position="145"/>
    </location>
</feature>
<organism evidence="18 19">
    <name type="scientific">Marinomonas ostreistagni</name>
    <dbReference type="NCBI Taxonomy" id="359209"/>
    <lineage>
        <taxon>Bacteria</taxon>
        <taxon>Pseudomonadati</taxon>
        <taxon>Pseudomonadota</taxon>
        <taxon>Gammaproteobacteria</taxon>
        <taxon>Oceanospirillales</taxon>
        <taxon>Oceanospirillaceae</taxon>
        <taxon>Marinomonas</taxon>
    </lineage>
</organism>
<comment type="function">
    <text evidence="2">Catalyzes the phosphorylation of pyruvate to phosphoenolpyruvate.</text>
</comment>
<dbReference type="PANTHER" id="PTHR43030">
    <property type="entry name" value="PHOSPHOENOLPYRUVATE SYNTHASE"/>
    <property type="match status" value="1"/>
</dbReference>
<comment type="caution">
    <text evidence="18">The sequence shown here is derived from an EMBL/GenBank/DDBJ whole genome shotgun (WGS) entry which is preliminary data.</text>
</comment>
<dbReference type="InterPro" id="IPR006319">
    <property type="entry name" value="PEP_synth"/>
</dbReference>
<comment type="pathway">
    <text evidence="3">Carbohydrate biosynthesis; gluconeogenesis.</text>
</comment>
<evidence type="ECO:0000256" key="10">
    <source>
        <dbReference type="ARBA" id="ARBA00022777"/>
    </source>
</evidence>
<evidence type="ECO:0000256" key="3">
    <source>
        <dbReference type="ARBA" id="ARBA00004742"/>
    </source>
</evidence>
<evidence type="ECO:0000256" key="16">
    <source>
        <dbReference type="SAM" id="SignalP"/>
    </source>
</evidence>
<evidence type="ECO:0000256" key="1">
    <source>
        <dbReference type="ARBA" id="ARBA00001946"/>
    </source>
</evidence>
<reference evidence="18 19" key="1">
    <citation type="submission" date="2020-12" db="EMBL/GenBank/DDBJ databases">
        <title>Comparative genome analysis of fungal antagonists Marinomonas ostreistagni 398 and M. spartinae 468.</title>
        <authorList>
            <person name="Fields J.L."/>
            <person name="Mavrodi O.V."/>
            <person name="Biber P.D."/>
            <person name="Indest K.J."/>
            <person name="Mavrodi D.V."/>
        </authorList>
    </citation>
    <scope>NUCLEOTIDE SEQUENCE [LARGE SCALE GENOMIC DNA]</scope>
    <source>
        <strain evidence="18 19">USM7</strain>
    </source>
</reference>
<feature type="region of interest" description="Disordered" evidence="15">
    <location>
        <begin position="113"/>
        <end position="157"/>
    </location>
</feature>
<dbReference type="Proteomes" id="UP000598488">
    <property type="component" value="Unassembled WGS sequence"/>
</dbReference>
<evidence type="ECO:0000256" key="15">
    <source>
        <dbReference type="SAM" id="MobiDB-lite"/>
    </source>
</evidence>
<evidence type="ECO:0000256" key="11">
    <source>
        <dbReference type="ARBA" id="ARBA00022840"/>
    </source>
</evidence>
<keyword evidence="19" id="KW-1185">Reference proteome</keyword>
<feature type="signal peptide" evidence="16">
    <location>
        <begin position="1"/>
        <end position="22"/>
    </location>
</feature>
<dbReference type="Gene3D" id="3.30.1490.20">
    <property type="entry name" value="ATP-grasp fold, A domain"/>
    <property type="match status" value="1"/>
</dbReference>
<keyword evidence="10" id="KW-0418">Kinase</keyword>
<comment type="similarity">
    <text evidence="4">Belongs to the PEP-utilizing enzyme family.</text>
</comment>
<gene>
    <name evidence="18" type="ORF">JHD44_09750</name>
</gene>
<dbReference type="InterPro" id="IPR013815">
    <property type="entry name" value="ATP_grasp_subdomain_1"/>
</dbReference>
<proteinExistence type="inferred from homology"/>
<keyword evidence="8" id="KW-0479">Metal-binding</keyword>
<evidence type="ECO:0000256" key="6">
    <source>
        <dbReference type="ARBA" id="ARBA00021623"/>
    </source>
</evidence>
<evidence type="ECO:0000256" key="7">
    <source>
        <dbReference type="ARBA" id="ARBA00022679"/>
    </source>
</evidence>
<keyword evidence="9" id="KW-0547">Nucleotide-binding</keyword>
<evidence type="ECO:0000256" key="8">
    <source>
        <dbReference type="ARBA" id="ARBA00022723"/>
    </source>
</evidence>
<dbReference type="RefSeq" id="WP_199462565.1">
    <property type="nucleotide sequence ID" value="NZ_JAEMUH010000008.1"/>
</dbReference>
<evidence type="ECO:0000256" key="5">
    <source>
        <dbReference type="ARBA" id="ARBA00011996"/>
    </source>
</evidence>
<dbReference type="Pfam" id="PF01326">
    <property type="entry name" value="PPDK_N"/>
    <property type="match status" value="1"/>
</dbReference>
<feature type="domain" description="Pyruvate phosphate dikinase AMP/ATP-binding" evidence="17">
    <location>
        <begin position="406"/>
        <end position="697"/>
    </location>
</feature>
<dbReference type="InterPro" id="IPR002192">
    <property type="entry name" value="PPDK_AMP/ATP-bd"/>
</dbReference>
<evidence type="ECO:0000313" key="19">
    <source>
        <dbReference type="Proteomes" id="UP000598488"/>
    </source>
</evidence>
<evidence type="ECO:0000259" key="17">
    <source>
        <dbReference type="Pfam" id="PF01326"/>
    </source>
</evidence>
<evidence type="ECO:0000256" key="9">
    <source>
        <dbReference type="ARBA" id="ARBA00022741"/>
    </source>
</evidence>